<gene>
    <name evidence="6" type="primary">rhaA_1</name>
    <name evidence="6" type="ORF">NCTC12195_01069</name>
</gene>
<evidence type="ECO:0000256" key="5">
    <source>
        <dbReference type="ARBA" id="ARBA00023308"/>
    </source>
</evidence>
<dbReference type="InterPro" id="IPR036237">
    <property type="entry name" value="Xyl_isomerase-like_sf"/>
</dbReference>
<dbReference type="AlphaFoldDB" id="A0A380FEH0"/>
<evidence type="ECO:0000256" key="3">
    <source>
        <dbReference type="ARBA" id="ARBA00023211"/>
    </source>
</evidence>
<keyword evidence="1" id="KW-0963">Cytoplasm</keyword>
<dbReference type="GO" id="GO:0019301">
    <property type="term" value="P:rhamnose catabolic process"/>
    <property type="evidence" value="ECO:0007669"/>
    <property type="project" value="TreeGrafter"/>
</dbReference>
<dbReference type="GO" id="GO:0008740">
    <property type="term" value="F:L-rhamnose isomerase activity"/>
    <property type="evidence" value="ECO:0007669"/>
    <property type="project" value="UniProtKB-EC"/>
</dbReference>
<dbReference type="Gene3D" id="3.20.20.150">
    <property type="entry name" value="Divalent-metal-dependent TIM barrel enzymes"/>
    <property type="match status" value="1"/>
</dbReference>
<dbReference type="Proteomes" id="UP000255277">
    <property type="component" value="Unassembled WGS sequence"/>
</dbReference>
<evidence type="ECO:0000313" key="7">
    <source>
        <dbReference type="Proteomes" id="UP000255277"/>
    </source>
</evidence>
<name>A0A380FEH0_STAGA</name>
<dbReference type="PANTHER" id="PTHR30268">
    <property type="entry name" value="L-RHAMNOSE ISOMERASE"/>
    <property type="match status" value="1"/>
</dbReference>
<dbReference type="Pfam" id="PF06134">
    <property type="entry name" value="RhaA"/>
    <property type="match status" value="1"/>
</dbReference>
<keyword evidence="5" id="KW-0684">Rhamnose metabolism</keyword>
<reference evidence="6 7" key="1">
    <citation type="submission" date="2018-06" db="EMBL/GenBank/DDBJ databases">
        <authorList>
            <consortium name="Pathogen Informatics"/>
            <person name="Doyle S."/>
        </authorList>
    </citation>
    <scope>NUCLEOTIDE SEQUENCE [LARGE SCALE GENOMIC DNA]</scope>
    <source>
        <strain evidence="6 7">NCTC12195</strain>
    </source>
</reference>
<keyword evidence="3" id="KW-0464">Manganese</keyword>
<dbReference type="EC" id="5.3.1.14" evidence="6"/>
<dbReference type="GO" id="GO:0019324">
    <property type="term" value="P:L-lyxose metabolic process"/>
    <property type="evidence" value="ECO:0007669"/>
    <property type="project" value="TreeGrafter"/>
</dbReference>
<dbReference type="GO" id="GO:0030145">
    <property type="term" value="F:manganese ion binding"/>
    <property type="evidence" value="ECO:0007669"/>
    <property type="project" value="InterPro"/>
</dbReference>
<protein>
    <submittedName>
        <fullName evidence="6">L-rhamnose isomerase</fullName>
        <ecNumber evidence="6">5.3.1.14</ecNumber>
    </submittedName>
</protein>
<evidence type="ECO:0000313" key="6">
    <source>
        <dbReference type="EMBL" id="SUM31634.1"/>
    </source>
</evidence>
<keyword evidence="4 6" id="KW-0413">Isomerase</keyword>
<dbReference type="SUPFAM" id="SSF51658">
    <property type="entry name" value="Xylose isomerase-like"/>
    <property type="match status" value="1"/>
</dbReference>
<dbReference type="InterPro" id="IPR009308">
    <property type="entry name" value="Rhamnose_isomerase"/>
</dbReference>
<dbReference type="EMBL" id="UHDK01000001">
    <property type="protein sequence ID" value="SUM31634.1"/>
    <property type="molecule type" value="Genomic_DNA"/>
</dbReference>
<dbReference type="InterPro" id="IPR050337">
    <property type="entry name" value="L-rhamnose_isomerase"/>
</dbReference>
<organism evidence="6 7">
    <name type="scientific">Staphylococcus gallinarum</name>
    <dbReference type="NCBI Taxonomy" id="1293"/>
    <lineage>
        <taxon>Bacteria</taxon>
        <taxon>Bacillati</taxon>
        <taxon>Bacillota</taxon>
        <taxon>Bacilli</taxon>
        <taxon>Bacillales</taxon>
        <taxon>Staphylococcaceae</taxon>
        <taxon>Staphylococcus</taxon>
    </lineage>
</organism>
<evidence type="ECO:0000256" key="1">
    <source>
        <dbReference type="ARBA" id="ARBA00022490"/>
    </source>
</evidence>
<keyword evidence="2" id="KW-0479">Metal-binding</keyword>
<evidence type="ECO:0000256" key="2">
    <source>
        <dbReference type="ARBA" id="ARBA00022723"/>
    </source>
</evidence>
<proteinExistence type="predicted"/>
<sequence>MNTEHKQAYELAKNQYESLGINVEEALESIKNIKISIHCWQGDDVEGFLFNQDLTGGISVTGNYPGKARNGEELRNDLEEALKHIPGNHKINLHAIYAETNESIDLNEIEPKHFHNWVEWAKKK</sequence>
<evidence type="ECO:0000256" key="4">
    <source>
        <dbReference type="ARBA" id="ARBA00023235"/>
    </source>
</evidence>
<dbReference type="PANTHER" id="PTHR30268:SF0">
    <property type="entry name" value="L-RHAMNOSE ISOMERASE"/>
    <property type="match status" value="1"/>
</dbReference>
<accession>A0A380FEH0</accession>